<evidence type="ECO:0000256" key="5">
    <source>
        <dbReference type="ARBA" id="ARBA00023027"/>
    </source>
</evidence>
<dbReference type="PATRIC" id="fig|797114.5.peg.3198"/>
<dbReference type="PANTHER" id="PTHR43833">
    <property type="entry name" value="POTASSIUM CHANNEL PROTEIN 2-RELATED-RELATED"/>
    <property type="match status" value="1"/>
</dbReference>
<keyword evidence="5" id="KW-0520">NAD</keyword>
<keyword evidence="3" id="KW-0633">Potassium transport</keyword>
<evidence type="ECO:0000313" key="10">
    <source>
        <dbReference type="Proteomes" id="UP000011626"/>
    </source>
</evidence>
<evidence type="ECO:0000256" key="3">
    <source>
        <dbReference type="ARBA" id="ARBA00022538"/>
    </source>
</evidence>
<evidence type="ECO:0000256" key="4">
    <source>
        <dbReference type="ARBA" id="ARBA00022958"/>
    </source>
</evidence>
<evidence type="ECO:0000259" key="8">
    <source>
        <dbReference type="PROSITE" id="PS51202"/>
    </source>
</evidence>
<comment type="function">
    <text evidence="1">Part of a potassium transport system.</text>
</comment>
<feature type="domain" description="RCK N-terminal" evidence="7">
    <location>
        <begin position="228"/>
        <end position="345"/>
    </location>
</feature>
<dbReference type="InterPro" id="IPR006037">
    <property type="entry name" value="RCK_C"/>
</dbReference>
<dbReference type="EMBL" id="AOIU01000034">
    <property type="protein sequence ID" value="ELZ23117.1"/>
    <property type="molecule type" value="Genomic_DNA"/>
</dbReference>
<sequence length="446" mass="47808">MSRVRIVIIGAGEVGSTTAESLCGEHEVVVVDRDPERVETLTYELDVLPIEGDASEIETLEEADVGDADLFIASTDDDETNIIACGIAKVCGDVFTIARTKSPKYLRPWERDERAFGVDFMVCTDLLAAKAIAGVTGLPSAQDVDTFAEGLVQMTEFEIPSDSPVADQTVAEADRFDSLTFAGVIRDGDVIIPRGGTVLKAGDDVIAIGSPESMRAFSHAIAPDSDDPKSVVIVGGGQIGYQTARLLEEGGFSPRLIEGDDDHARWLAEQLPRTTVINGDATDQDLLSQERVGDADVLISALETDQQNLLVTLLGSRLGAKRSIAVVETADFVDLFETVGVDVAVSPRNVTAEEITRFTRTRRAENVAIIEGDQAEVLEFEVDADSILVDRTIGESAADFPEGAVIGAIARGGSHITPRGDTVVRERDHVIVFADTDSFEEVADRM</sequence>
<keyword evidence="10" id="KW-1185">Reference proteome</keyword>
<dbReference type="Pfam" id="PF02080">
    <property type="entry name" value="TrkA_C"/>
    <property type="match status" value="2"/>
</dbReference>
<dbReference type="PANTHER" id="PTHR43833:SF5">
    <property type="entry name" value="TRK SYSTEM POTASSIUM UPTAKE PROTEIN TRKA"/>
    <property type="match status" value="1"/>
</dbReference>
<dbReference type="NCBIfam" id="NF007034">
    <property type="entry name" value="PRK09496.2-1"/>
    <property type="match status" value="1"/>
</dbReference>
<proteinExistence type="predicted"/>
<dbReference type="NCBIfam" id="NF007031">
    <property type="entry name" value="PRK09496.1-2"/>
    <property type="match status" value="1"/>
</dbReference>
<dbReference type="PROSITE" id="PS51202">
    <property type="entry name" value="RCK_C"/>
    <property type="match status" value="2"/>
</dbReference>
<accession>M0CL75</accession>
<organism evidence="9 10">
    <name type="scientific">Halosimplex carlsbadense 2-9-1</name>
    <dbReference type="NCBI Taxonomy" id="797114"/>
    <lineage>
        <taxon>Archaea</taxon>
        <taxon>Methanobacteriati</taxon>
        <taxon>Methanobacteriota</taxon>
        <taxon>Stenosarchaea group</taxon>
        <taxon>Halobacteria</taxon>
        <taxon>Halobacteriales</taxon>
        <taxon>Haloarculaceae</taxon>
        <taxon>Halosimplex</taxon>
    </lineage>
</organism>
<keyword evidence="6" id="KW-0406">Ion transport</keyword>
<dbReference type="Gene3D" id="3.40.50.720">
    <property type="entry name" value="NAD(P)-binding Rossmann-like Domain"/>
    <property type="match status" value="2"/>
</dbReference>
<evidence type="ECO:0000313" key="9">
    <source>
        <dbReference type="EMBL" id="ELZ23117.1"/>
    </source>
</evidence>
<dbReference type="PROSITE" id="PS51201">
    <property type="entry name" value="RCK_N"/>
    <property type="match status" value="2"/>
</dbReference>
<name>M0CL75_9EURY</name>
<evidence type="ECO:0000259" key="7">
    <source>
        <dbReference type="PROSITE" id="PS51201"/>
    </source>
</evidence>
<evidence type="ECO:0000256" key="1">
    <source>
        <dbReference type="ARBA" id="ARBA00003660"/>
    </source>
</evidence>
<comment type="caution">
    <text evidence="9">The sequence shown here is derived from an EMBL/GenBank/DDBJ whole genome shotgun (WGS) entry which is preliminary data.</text>
</comment>
<feature type="domain" description="RCK C-terminal" evidence="8">
    <location>
        <begin position="365"/>
        <end position="446"/>
    </location>
</feature>
<keyword evidence="2" id="KW-0813">Transport</keyword>
<dbReference type="InterPro" id="IPR036291">
    <property type="entry name" value="NAD(P)-bd_dom_sf"/>
</dbReference>
<reference evidence="9 10" key="1">
    <citation type="journal article" date="2014" name="PLoS Genet.">
        <title>Phylogenetically driven sequencing of extremely halophilic archaea reveals strategies for static and dynamic osmo-response.</title>
        <authorList>
            <person name="Becker E.A."/>
            <person name="Seitzer P.M."/>
            <person name="Tritt A."/>
            <person name="Larsen D."/>
            <person name="Krusor M."/>
            <person name="Yao A.I."/>
            <person name="Wu D."/>
            <person name="Madern D."/>
            <person name="Eisen J.A."/>
            <person name="Darling A.E."/>
            <person name="Facciotti M.T."/>
        </authorList>
    </citation>
    <scope>NUCLEOTIDE SEQUENCE [LARGE SCALE GENOMIC DNA]</scope>
    <source>
        <strain evidence="9 10">2-9-1</strain>
    </source>
</reference>
<evidence type="ECO:0000256" key="6">
    <source>
        <dbReference type="ARBA" id="ARBA00023065"/>
    </source>
</evidence>
<dbReference type="InterPro" id="IPR036721">
    <property type="entry name" value="RCK_C_sf"/>
</dbReference>
<keyword evidence="4" id="KW-0630">Potassium</keyword>
<dbReference type="InterPro" id="IPR006036">
    <property type="entry name" value="K_uptake_TrkA"/>
</dbReference>
<dbReference type="GO" id="GO:0005886">
    <property type="term" value="C:plasma membrane"/>
    <property type="evidence" value="ECO:0007669"/>
    <property type="project" value="InterPro"/>
</dbReference>
<dbReference type="GO" id="GO:0015079">
    <property type="term" value="F:potassium ion transmembrane transporter activity"/>
    <property type="evidence" value="ECO:0007669"/>
    <property type="project" value="InterPro"/>
</dbReference>
<dbReference type="Gene3D" id="3.30.70.1450">
    <property type="entry name" value="Regulator of K+ conductance, C-terminal domain"/>
    <property type="match status" value="2"/>
</dbReference>
<dbReference type="Proteomes" id="UP000011626">
    <property type="component" value="Unassembled WGS sequence"/>
</dbReference>
<dbReference type="eggNOG" id="arCOG01959">
    <property type="taxonomic scope" value="Archaea"/>
</dbReference>
<dbReference type="InterPro" id="IPR003148">
    <property type="entry name" value="RCK_N"/>
</dbReference>
<dbReference type="Pfam" id="PF02254">
    <property type="entry name" value="TrkA_N"/>
    <property type="match status" value="2"/>
</dbReference>
<gene>
    <name evidence="9" type="primary">trkA</name>
    <name evidence="9" type="ORF">C475_15749</name>
</gene>
<feature type="domain" description="RCK C-terminal" evidence="8">
    <location>
        <begin position="142"/>
        <end position="223"/>
    </location>
</feature>
<dbReference type="SUPFAM" id="SSF116726">
    <property type="entry name" value="TrkA C-terminal domain-like"/>
    <property type="match status" value="2"/>
</dbReference>
<dbReference type="PRINTS" id="PR00335">
    <property type="entry name" value="KUPTAKETRKA"/>
</dbReference>
<evidence type="ECO:0000256" key="2">
    <source>
        <dbReference type="ARBA" id="ARBA00022448"/>
    </source>
</evidence>
<dbReference type="AlphaFoldDB" id="M0CL75"/>
<dbReference type="SUPFAM" id="SSF51735">
    <property type="entry name" value="NAD(P)-binding Rossmann-fold domains"/>
    <property type="match status" value="2"/>
</dbReference>
<dbReference type="STRING" id="797114.C475_15749"/>
<dbReference type="InterPro" id="IPR050721">
    <property type="entry name" value="Trk_Ktr_HKT_K-transport"/>
</dbReference>
<feature type="domain" description="RCK N-terminal" evidence="7">
    <location>
        <begin position="3"/>
        <end position="122"/>
    </location>
</feature>
<dbReference type="NCBIfam" id="NF007039">
    <property type="entry name" value="PRK09496.3-2"/>
    <property type="match status" value="1"/>
</dbReference>
<protein>
    <submittedName>
        <fullName evidence="9">Potassium transporter peripheral membrane component</fullName>
    </submittedName>
</protein>